<keyword evidence="4" id="KW-1185">Reference proteome</keyword>
<dbReference type="RefSeq" id="WP_425503553.1">
    <property type="nucleotide sequence ID" value="NZ_JACHIV010000001.1"/>
</dbReference>
<protein>
    <submittedName>
        <fullName evidence="3">Uncharacterized protein</fullName>
    </submittedName>
</protein>
<comment type="caution">
    <text evidence="3">The sequence shown here is derived from an EMBL/GenBank/DDBJ whole genome shotgun (WGS) entry which is preliminary data.</text>
</comment>
<sequence length="82" mass="9293">MERRRSARTLESLSTTLGWHPQHLDAVLNGRTPPEQSEDTGRGDSLASRLDAVEDRLAEITERLDDLKTDLRTVAENVRPNR</sequence>
<dbReference type="EMBL" id="JACHIV010000001">
    <property type="protein sequence ID" value="MBB5069966.1"/>
    <property type="molecule type" value="Genomic_DNA"/>
</dbReference>
<dbReference type="AlphaFoldDB" id="A0A840NCE8"/>
<gene>
    <name evidence="3" type="ORF">BJ969_003054</name>
</gene>
<reference evidence="3 4" key="1">
    <citation type="submission" date="2020-08" db="EMBL/GenBank/DDBJ databases">
        <title>Sequencing the genomes of 1000 actinobacteria strains.</title>
        <authorList>
            <person name="Klenk H.-P."/>
        </authorList>
    </citation>
    <scope>NUCLEOTIDE SEQUENCE [LARGE SCALE GENOMIC DNA]</scope>
    <source>
        <strain evidence="3 4">DSM 45582</strain>
    </source>
</reference>
<feature type="region of interest" description="Disordered" evidence="2">
    <location>
        <begin position="1"/>
        <end position="48"/>
    </location>
</feature>
<evidence type="ECO:0000313" key="4">
    <source>
        <dbReference type="Proteomes" id="UP000580474"/>
    </source>
</evidence>
<evidence type="ECO:0000256" key="2">
    <source>
        <dbReference type="SAM" id="MobiDB-lite"/>
    </source>
</evidence>
<evidence type="ECO:0000313" key="3">
    <source>
        <dbReference type="EMBL" id="MBB5069966.1"/>
    </source>
</evidence>
<feature type="coiled-coil region" evidence="1">
    <location>
        <begin position="50"/>
        <end position="77"/>
    </location>
</feature>
<proteinExistence type="predicted"/>
<evidence type="ECO:0000256" key="1">
    <source>
        <dbReference type="SAM" id="Coils"/>
    </source>
</evidence>
<name>A0A840NCE8_9PSEU</name>
<keyword evidence="1" id="KW-0175">Coiled coil</keyword>
<accession>A0A840NCE8</accession>
<dbReference type="Proteomes" id="UP000580474">
    <property type="component" value="Unassembled WGS sequence"/>
</dbReference>
<organism evidence="3 4">
    <name type="scientific">Saccharopolyspora gloriosae</name>
    <dbReference type="NCBI Taxonomy" id="455344"/>
    <lineage>
        <taxon>Bacteria</taxon>
        <taxon>Bacillati</taxon>
        <taxon>Actinomycetota</taxon>
        <taxon>Actinomycetes</taxon>
        <taxon>Pseudonocardiales</taxon>
        <taxon>Pseudonocardiaceae</taxon>
        <taxon>Saccharopolyspora</taxon>
    </lineage>
</organism>